<evidence type="ECO:0000313" key="2">
    <source>
        <dbReference type="EMBL" id="GJS94545.1"/>
    </source>
</evidence>
<sequence>MWKPNSRQIVNKRTGSSPPILATLMRRSSGSRLSVVLADHKLQAIPGMIRFKQTPCSNSQEIIVEASPLGNAKFNSKPHNPNLGSTIKKKTLSVAMDLCAANCVVERCQWKFLKFGKIVPHSPLIKHLVFTLKWIYKIKLDELGGILKNKARLVARGYRQEEGIDFEESFAPVARLEAIRIFLAFAAHMNMVVYQMDVKTAFLNGNLREEVYVSQPDGFVDPNKPNYVYKLKKALYGLKQAPRAWYDMLSSFLISNDFSKGLVDPTLFIRREGKELLLKYGFESCDPVDTPMVEKSKLDEDKQGKAVDPSHYHCMIGTLLYHYSPCASLLGSVTALFSRLLCFIIFRLAFGDYAISKHIDIRFHFIKEHVENGVIELYFFNMEYQLADIFTKALGRERIEFLINKLGMRSFTPETLKKLANDVDE</sequence>
<protein>
    <submittedName>
        <fullName evidence="2">Retrovirus-related pol polyprotein from transposon TNT 1-94</fullName>
    </submittedName>
</protein>
<feature type="domain" description="Reverse transcriptase Ty1/copia-type" evidence="1">
    <location>
        <begin position="131"/>
        <end position="277"/>
    </location>
</feature>
<dbReference type="EMBL" id="BQNB010011739">
    <property type="protein sequence ID" value="GJS94545.1"/>
    <property type="molecule type" value="Genomic_DNA"/>
</dbReference>
<keyword evidence="3" id="KW-1185">Reference proteome</keyword>
<dbReference type="Pfam" id="PF07727">
    <property type="entry name" value="RVT_2"/>
    <property type="match status" value="1"/>
</dbReference>
<reference evidence="2" key="1">
    <citation type="journal article" date="2022" name="Int. J. Mol. Sci.">
        <title>Draft Genome of Tanacetum Coccineum: Genomic Comparison of Closely Related Tanacetum-Family Plants.</title>
        <authorList>
            <person name="Yamashiro T."/>
            <person name="Shiraishi A."/>
            <person name="Nakayama K."/>
            <person name="Satake H."/>
        </authorList>
    </citation>
    <scope>NUCLEOTIDE SEQUENCE</scope>
</reference>
<proteinExistence type="predicted"/>
<accession>A0ABQ4ZW66</accession>
<dbReference type="InterPro" id="IPR043502">
    <property type="entry name" value="DNA/RNA_pol_sf"/>
</dbReference>
<dbReference type="Proteomes" id="UP001151760">
    <property type="component" value="Unassembled WGS sequence"/>
</dbReference>
<name>A0ABQ4ZW66_9ASTR</name>
<evidence type="ECO:0000313" key="3">
    <source>
        <dbReference type="Proteomes" id="UP001151760"/>
    </source>
</evidence>
<organism evidence="2 3">
    <name type="scientific">Tanacetum coccineum</name>
    <dbReference type="NCBI Taxonomy" id="301880"/>
    <lineage>
        <taxon>Eukaryota</taxon>
        <taxon>Viridiplantae</taxon>
        <taxon>Streptophyta</taxon>
        <taxon>Embryophyta</taxon>
        <taxon>Tracheophyta</taxon>
        <taxon>Spermatophyta</taxon>
        <taxon>Magnoliopsida</taxon>
        <taxon>eudicotyledons</taxon>
        <taxon>Gunneridae</taxon>
        <taxon>Pentapetalae</taxon>
        <taxon>asterids</taxon>
        <taxon>campanulids</taxon>
        <taxon>Asterales</taxon>
        <taxon>Asteraceae</taxon>
        <taxon>Asteroideae</taxon>
        <taxon>Anthemideae</taxon>
        <taxon>Anthemidinae</taxon>
        <taxon>Tanacetum</taxon>
    </lineage>
</organism>
<dbReference type="InterPro" id="IPR013103">
    <property type="entry name" value="RVT_2"/>
</dbReference>
<evidence type="ECO:0000259" key="1">
    <source>
        <dbReference type="Pfam" id="PF07727"/>
    </source>
</evidence>
<gene>
    <name evidence="2" type="ORF">Tco_0801513</name>
</gene>
<dbReference type="SUPFAM" id="SSF56672">
    <property type="entry name" value="DNA/RNA polymerases"/>
    <property type="match status" value="1"/>
</dbReference>
<comment type="caution">
    <text evidence="2">The sequence shown here is derived from an EMBL/GenBank/DDBJ whole genome shotgun (WGS) entry which is preliminary data.</text>
</comment>
<reference evidence="2" key="2">
    <citation type="submission" date="2022-01" db="EMBL/GenBank/DDBJ databases">
        <authorList>
            <person name="Yamashiro T."/>
            <person name="Shiraishi A."/>
            <person name="Satake H."/>
            <person name="Nakayama K."/>
        </authorList>
    </citation>
    <scope>NUCLEOTIDE SEQUENCE</scope>
</reference>
<dbReference type="CDD" id="cd09272">
    <property type="entry name" value="RNase_HI_RT_Ty1"/>
    <property type="match status" value="1"/>
</dbReference>